<dbReference type="EMBL" id="BOMN01000088">
    <property type="protein sequence ID" value="GIE23253.1"/>
    <property type="molecule type" value="Genomic_DNA"/>
</dbReference>
<feature type="region of interest" description="Disordered" evidence="1">
    <location>
        <begin position="243"/>
        <end position="263"/>
    </location>
</feature>
<sequence length="349" mass="36468">MANGVYESGVMVISHGGRHAARPAFVPVEQRWLGLDRRSLVPALVVFAIAIVLRGIIPLIDSAVAGHDVVRAGDRLNLDAGLTVTPPVGWQVVDGLLVGASTVEPGAGSSSATLTDDGVSAQAQVAPFTGDANALLDQINRNDSKSEDKPVYTDGSRGAVNAAGGIVGVVETYTDTSNDGITAAYVLPDGRGLVIQVVGAGNQLSAHTVQASAAPQPVLLGVRARRRRRDLENGPVLRCGRRRVRRRSGHRGAGLRDLHHPVAGPAGLPQPLYPPALRPAGRGFRVGCRRGHVLDRVAGKRGVLVAVRQGVRAGLGQRLGCRADRTDQRGDRQSPRPDPAARPGPHTGA</sequence>
<evidence type="ECO:0000313" key="2">
    <source>
        <dbReference type="EMBL" id="GIE23253.1"/>
    </source>
</evidence>
<feature type="region of interest" description="Disordered" evidence="1">
    <location>
        <begin position="318"/>
        <end position="349"/>
    </location>
</feature>
<reference evidence="2 3" key="1">
    <citation type="submission" date="2021-01" db="EMBL/GenBank/DDBJ databases">
        <title>Whole genome shotgun sequence of Actinoplanes humidus NBRC 14915.</title>
        <authorList>
            <person name="Komaki H."/>
            <person name="Tamura T."/>
        </authorList>
    </citation>
    <scope>NUCLEOTIDE SEQUENCE [LARGE SCALE GENOMIC DNA]</scope>
    <source>
        <strain evidence="2 3">NBRC 14915</strain>
    </source>
</reference>
<comment type="caution">
    <text evidence="2">The sequence shown here is derived from an EMBL/GenBank/DDBJ whole genome shotgun (WGS) entry which is preliminary data.</text>
</comment>
<gene>
    <name evidence="2" type="ORF">Ahu01nite_063550</name>
</gene>
<accession>A0ABQ3ZXH0</accession>
<keyword evidence="3" id="KW-1185">Reference proteome</keyword>
<organism evidence="2 3">
    <name type="scientific">Winogradskya humida</name>
    <dbReference type="NCBI Taxonomy" id="113566"/>
    <lineage>
        <taxon>Bacteria</taxon>
        <taxon>Bacillati</taxon>
        <taxon>Actinomycetota</taxon>
        <taxon>Actinomycetes</taxon>
        <taxon>Micromonosporales</taxon>
        <taxon>Micromonosporaceae</taxon>
        <taxon>Winogradskya</taxon>
    </lineage>
</organism>
<proteinExistence type="predicted"/>
<evidence type="ECO:0000256" key="1">
    <source>
        <dbReference type="SAM" id="MobiDB-lite"/>
    </source>
</evidence>
<feature type="compositionally biased region" description="Basic and acidic residues" evidence="1">
    <location>
        <begin position="321"/>
        <end position="335"/>
    </location>
</feature>
<dbReference type="Proteomes" id="UP000603200">
    <property type="component" value="Unassembled WGS sequence"/>
</dbReference>
<name>A0ABQ3ZXH0_9ACTN</name>
<evidence type="ECO:0000313" key="3">
    <source>
        <dbReference type="Proteomes" id="UP000603200"/>
    </source>
</evidence>
<protein>
    <submittedName>
        <fullName evidence="2">Uncharacterized protein</fullName>
    </submittedName>
</protein>